<evidence type="ECO:0000313" key="2">
    <source>
        <dbReference type="Proteomes" id="UP000184241"/>
    </source>
</evidence>
<evidence type="ECO:0000313" key="1">
    <source>
        <dbReference type="EMBL" id="SHH65847.1"/>
    </source>
</evidence>
<dbReference type="RefSeq" id="WP_073016591.1">
    <property type="nucleotide sequence ID" value="NZ_FQXU01000003.1"/>
</dbReference>
<proteinExistence type="predicted"/>
<evidence type="ECO:0008006" key="3">
    <source>
        <dbReference type="Google" id="ProtNLM"/>
    </source>
</evidence>
<dbReference type="AlphaFoldDB" id="A0A1M5URZ4"/>
<sequence length="75" mass="8029">MDEINSKENITCPSCGSSFVKIIIEKKNEDFDIPSGVIGYICMGPIGLLCGLCCADGEKDKTTCICNNCGTRFNG</sequence>
<organism evidence="1 2">
    <name type="scientific">Clostridium intestinale DSM 6191</name>
    <dbReference type="NCBI Taxonomy" id="1121320"/>
    <lineage>
        <taxon>Bacteria</taxon>
        <taxon>Bacillati</taxon>
        <taxon>Bacillota</taxon>
        <taxon>Clostridia</taxon>
        <taxon>Eubacteriales</taxon>
        <taxon>Clostridiaceae</taxon>
        <taxon>Clostridium</taxon>
    </lineage>
</organism>
<gene>
    <name evidence="1" type="ORF">SAMN02745941_00625</name>
</gene>
<reference evidence="1 2" key="1">
    <citation type="submission" date="2016-11" db="EMBL/GenBank/DDBJ databases">
        <authorList>
            <person name="Jaros S."/>
            <person name="Januszkiewicz K."/>
            <person name="Wedrychowicz H."/>
        </authorList>
    </citation>
    <scope>NUCLEOTIDE SEQUENCE [LARGE SCALE GENOMIC DNA]</scope>
    <source>
        <strain evidence="1 2">DSM 6191</strain>
    </source>
</reference>
<name>A0A1M5URZ4_9CLOT</name>
<dbReference type="Proteomes" id="UP000184241">
    <property type="component" value="Unassembled WGS sequence"/>
</dbReference>
<dbReference type="EMBL" id="FQXU01000003">
    <property type="protein sequence ID" value="SHH65847.1"/>
    <property type="molecule type" value="Genomic_DNA"/>
</dbReference>
<protein>
    <recommendedName>
        <fullName evidence="3">LITAF-like zinc ribbon domain-containing protein</fullName>
    </recommendedName>
</protein>
<accession>A0A1M5URZ4</accession>